<dbReference type="OrthoDB" id="9800872at2"/>
<dbReference type="Gene3D" id="3.40.250.10">
    <property type="entry name" value="Rhodanese-like domain"/>
    <property type="match status" value="1"/>
</dbReference>
<dbReference type="InterPro" id="IPR050229">
    <property type="entry name" value="GlpE_sulfurtransferase"/>
</dbReference>
<gene>
    <name evidence="2" type="ORF">EG850_06585</name>
</gene>
<dbReference type="EMBL" id="RQVS01000006">
    <property type="protein sequence ID" value="RRJ87063.1"/>
    <property type="molecule type" value="Genomic_DNA"/>
</dbReference>
<proteinExistence type="predicted"/>
<evidence type="ECO:0000313" key="2">
    <source>
        <dbReference type="EMBL" id="RRJ87063.1"/>
    </source>
</evidence>
<dbReference type="Proteomes" id="UP000274391">
    <property type="component" value="Unassembled WGS sequence"/>
</dbReference>
<evidence type="ECO:0000313" key="3">
    <source>
        <dbReference type="Proteomes" id="UP000274391"/>
    </source>
</evidence>
<protein>
    <submittedName>
        <fullName evidence="2">Rhodanese-like domain-containing protein</fullName>
    </submittedName>
</protein>
<evidence type="ECO:0000259" key="1">
    <source>
        <dbReference type="PROSITE" id="PS50206"/>
    </source>
</evidence>
<reference evidence="2 3" key="1">
    <citation type="submission" date="2018-11" db="EMBL/GenBank/DDBJ databases">
        <title>YIM 102482-1 draft genome.</title>
        <authorList>
            <person name="Li G."/>
            <person name="Jiang Y."/>
        </authorList>
    </citation>
    <scope>NUCLEOTIDE SEQUENCE [LARGE SCALE GENOMIC DNA]</scope>
    <source>
        <strain evidence="2 3">YIM 102482-1</strain>
    </source>
</reference>
<dbReference type="PROSITE" id="PS50206">
    <property type="entry name" value="RHODANESE_3"/>
    <property type="match status" value="1"/>
</dbReference>
<dbReference type="RefSeq" id="WP_124971752.1">
    <property type="nucleotide sequence ID" value="NZ_RQVS01000006.1"/>
</dbReference>
<organism evidence="2 3">
    <name type="scientific">Gulosibacter macacae</name>
    <dbReference type="NCBI Taxonomy" id="2488791"/>
    <lineage>
        <taxon>Bacteria</taxon>
        <taxon>Bacillati</taxon>
        <taxon>Actinomycetota</taxon>
        <taxon>Actinomycetes</taxon>
        <taxon>Micrococcales</taxon>
        <taxon>Microbacteriaceae</taxon>
        <taxon>Gulosibacter</taxon>
    </lineage>
</organism>
<sequence length="109" mass="11718">MNQITPKELAALGENVHLIDVREADEHAEFRVPYAKNIPLSEFAERVDEVPDGAYIMCLAGGRSAKACEFLDRLGRQATNVTGGITAWEDEGGALVYGSVAHASEGEIS</sequence>
<dbReference type="SMART" id="SM00450">
    <property type="entry name" value="RHOD"/>
    <property type="match status" value="1"/>
</dbReference>
<dbReference type="PANTHER" id="PTHR43031:SF17">
    <property type="entry name" value="SULFURTRANSFERASE YTWF-RELATED"/>
    <property type="match status" value="1"/>
</dbReference>
<dbReference type="AlphaFoldDB" id="A0A3P3W2L3"/>
<dbReference type="SUPFAM" id="SSF52821">
    <property type="entry name" value="Rhodanese/Cell cycle control phosphatase"/>
    <property type="match status" value="1"/>
</dbReference>
<dbReference type="Pfam" id="PF00581">
    <property type="entry name" value="Rhodanese"/>
    <property type="match status" value="1"/>
</dbReference>
<accession>A0A3P3W2L3</accession>
<dbReference type="InterPro" id="IPR036873">
    <property type="entry name" value="Rhodanese-like_dom_sf"/>
</dbReference>
<keyword evidence="3" id="KW-1185">Reference proteome</keyword>
<feature type="domain" description="Rhodanese" evidence="1">
    <location>
        <begin position="12"/>
        <end position="97"/>
    </location>
</feature>
<dbReference type="InterPro" id="IPR001763">
    <property type="entry name" value="Rhodanese-like_dom"/>
</dbReference>
<dbReference type="PANTHER" id="PTHR43031">
    <property type="entry name" value="FAD-DEPENDENT OXIDOREDUCTASE"/>
    <property type="match status" value="1"/>
</dbReference>
<comment type="caution">
    <text evidence="2">The sequence shown here is derived from an EMBL/GenBank/DDBJ whole genome shotgun (WGS) entry which is preliminary data.</text>
</comment>
<dbReference type="CDD" id="cd00158">
    <property type="entry name" value="RHOD"/>
    <property type="match status" value="1"/>
</dbReference>
<name>A0A3P3W2L3_9MICO</name>